<evidence type="ECO:0000256" key="2">
    <source>
        <dbReference type="ARBA" id="ARBA00004286"/>
    </source>
</evidence>
<dbReference type="GO" id="GO:0031490">
    <property type="term" value="F:chromatin DNA binding"/>
    <property type="evidence" value="ECO:0007669"/>
    <property type="project" value="TreeGrafter"/>
</dbReference>
<evidence type="ECO:0000256" key="1">
    <source>
        <dbReference type="ARBA" id="ARBA00004123"/>
    </source>
</evidence>
<evidence type="ECO:0000313" key="8">
    <source>
        <dbReference type="RefSeq" id="XP_026548113.1"/>
    </source>
</evidence>
<name>A0A6J1W5J8_9SAUR</name>
<dbReference type="PANTHER" id="PTHR45781:SF2">
    <property type="entry name" value="TOX HIGH MOBILITY GROUP BOX FAMILY MEMBER 4"/>
    <property type="match status" value="1"/>
</dbReference>
<feature type="compositionally biased region" description="Polar residues" evidence="6">
    <location>
        <begin position="223"/>
        <end position="238"/>
    </location>
</feature>
<dbReference type="InterPro" id="IPR051365">
    <property type="entry name" value="TOX_HMG-box_domain"/>
</dbReference>
<evidence type="ECO:0000313" key="7">
    <source>
        <dbReference type="Proteomes" id="UP000504612"/>
    </source>
</evidence>
<sequence>MRWPASSGTSMMRHMAYGHEPLQAAAEVGQWRNRETLYDNAEFQKPYACGIRAYNVTLDSGSGATFDCLSDWSSLQCDYCTFHTPSLGDEEFEIPPIALDADPSLAVSDVVGHFEDLGDPVTAPDATFSAQYGVQALDIPVGISHGLMEQGGGLLSGGLAMDLDHSMGTQYGANPPVTIDVPMTDSSGIMGHGQLTTIDQSELSSQLGLSLGGSSILPPVAQSPEQRLTPTPSPSNSLQEEEPEEIRR</sequence>
<evidence type="ECO:0000256" key="6">
    <source>
        <dbReference type="SAM" id="MobiDB-lite"/>
    </source>
</evidence>
<evidence type="ECO:0000256" key="5">
    <source>
        <dbReference type="ARBA" id="ARBA00023242"/>
    </source>
</evidence>
<keyword evidence="7" id="KW-1185">Reference proteome</keyword>
<protein>
    <submittedName>
        <fullName evidence="8">TOX high mobility group box family member 4-like</fullName>
    </submittedName>
</protein>
<dbReference type="GO" id="GO:0005694">
    <property type="term" value="C:chromosome"/>
    <property type="evidence" value="ECO:0007669"/>
    <property type="project" value="UniProtKB-SubCell"/>
</dbReference>
<keyword evidence="3" id="KW-0158">Chromosome</keyword>
<feature type="non-terminal residue" evidence="8">
    <location>
        <position position="248"/>
    </location>
</feature>
<dbReference type="RefSeq" id="XP_026548113.1">
    <property type="nucleotide sequence ID" value="XM_026692328.1"/>
</dbReference>
<dbReference type="PANTHER" id="PTHR45781">
    <property type="entry name" value="AGAP000281-PA"/>
    <property type="match status" value="1"/>
</dbReference>
<dbReference type="AlphaFoldDB" id="A0A6J1W5J8"/>
<proteinExistence type="predicted"/>
<dbReference type="GO" id="GO:0005634">
    <property type="term" value="C:nucleus"/>
    <property type="evidence" value="ECO:0007669"/>
    <property type="project" value="UniProtKB-SubCell"/>
</dbReference>
<comment type="subcellular location">
    <subcellularLocation>
        <location evidence="2">Chromosome</location>
    </subcellularLocation>
    <subcellularLocation>
        <location evidence="1">Nucleus</location>
    </subcellularLocation>
</comment>
<gene>
    <name evidence="8" type="primary">LOC113429816</name>
</gene>
<keyword evidence="4" id="KW-0238">DNA-binding</keyword>
<dbReference type="Proteomes" id="UP000504612">
    <property type="component" value="Unplaced"/>
</dbReference>
<evidence type="ECO:0000256" key="3">
    <source>
        <dbReference type="ARBA" id="ARBA00022454"/>
    </source>
</evidence>
<dbReference type="GeneID" id="113429816"/>
<feature type="region of interest" description="Disordered" evidence="6">
    <location>
        <begin position="209"/>
        <end position="248"/>
    </location>
</feature>
<reference evidence="8" key="1">
    <citation type="submission" date="2025-08" db="UniProtKB">
        <authorList>
            <consortium name="RefSeq"/>
        </authorList>
    </citation>
    <scope>IDENTIFICATION</scope>
</reference>
<accession>A0A6J1W5J8</accession>
<dbReference type="GO" id="GO:0006357">
    <property type="term" value="P:regulation of transcription by RNA polymerase II"/>
    <property type="evidence" value="ECO:0007669"/>
    <property type="project" value="TreeGrafter"/>
</dbReference>
<evidence type="ECO:0000256" key="4">
    <source>
        <dbReference type="ARBA" id="ARBA00023125"/>
    </source>
</evidence>
<organism evidence="7 8">
    <name type="scientific">Notechis scutatus</name>
    <name type="common">mainland tiger snake</name>
    <dbReference type="NCBI Taxonomy" id="8663"/>
    <lineage>
        <taxon>Eukaryota</taxon>
        <taxon>Metazoa</taxon>
        <taxon>Chordata</taxon>
        <taxon>Craniata</taxon>
        <taxon>Vertebrata</taxon>
        <taxon>Euteleostomi</taxon>
        <taxon>Lepidosauria</taxon>
        <taxon>Squamata</taxon>
        <taxon>Bifurcata</taxon>
        <taxon>Unidentata</taxon>
        <taxon>Episquamata</taxon>
        <taxon>Toxicofera</taxon>
        <taxon>Serpentes</taxon>
        <taxon>Colubroidea</taxon>
        <taxon>Elapidae</taxon>
        <taxon>Hydrophiinae</taxon>
        <taxon>Notechis</taxon>
    </lineage>
</organism>
<dbReference type="KEGG" id="nss:113429816"/>
<feature type="compositionally biased region" description="Acidic residues" evidence="6">
    <location>
        <begin position="239"/>
        <end position="248"/>
    </location>
</feature>
<keyword evidence="5" id="KW-0539">Nucleus</keyword>